<name>A0AAN8AFN7_ELEMC</name>
<reference evidence="2 3" key="2">
    <citation type="journal article" date="2023" name="Mol. Biol. Evol.">
        <title>Genomics of Secondarily Temperate Adaptation in the Only Non-Antarctic Icefish.</title>
        <authorList>
            <person name="Rivera-Colon A.G."/>
            <person name="Rayamajhi N."/>
            <person name="Minhas B.F."/>
            <person name="Madrigal G."/>
            <person name="Bilyk K.T."/>
            <person name="Yoon V."/>
            <person name="Hune M."/>
            <person name="Gregory S."/>
            <person name="Cheng C.H.C."/>
            <person name="Catchen J.M."/>
        </authorList>
    </citation>
    <scope>NUCLEOTIDE SEQUENCE [LARGE SCALE GENOMIC DNA]</scope>
    <source>
        <strain evidence="2">JMC-PN-2008</strain>
    </source>
</reference>
<dbReference type="Proteomes" id="UP001346869">
    <property type="component" value="Unassembled WGS sequence"/>
</dbReference>
<reference evidence="2 3" key="1">
    <citation type="journal article" date="2023" name="Genes (Basel)">
        <title>Chromosome-Level Genome Assembly and Circadian Gene Repertoire of the Patagonia Blennie Eleginops maclovinus-The Closest Ancestral Proxy of Antarctic Cryonotothenioids.</title>
        <authorList>
            <person name="Cheng C.C."/>
            <person name="Rivera-Colon A.G."/>
            <person name="Minhas B.F."/>
            <person name="Wilson L."/>
            <person name="Rayamajhi N."/>
            <person name="Vargas-Chacoff L."/>
            <person name="Catchen J.M."/>
        </authorList>
    </citation>
    <scope>NUCLEOTIDE SEQUENCE [LARGE SCALE GENOMIC DNA]</scope>
    <source>
        <strain evidence="2">JMC-PN-2008</strain>
    </source>
</reference>
<feature type="region of interest" description="Disordered" evidence="1">
    <location>
        <begin position="1"/>
        <end position="31"/>
    </location>
</feature>
<accession>A0AAN8AFN7</accession>
<evidence type="ECO:0000256" key="1">
    <source>
        <dbReference type="SAM" id="MobiDB-lite"/>
    </source>
</evidence>
<comment type="caution">
    <text evidence="2">The sequence shown here is derived from an EMBL/GenBank/DDBJ whole genome shotgun (WGS) entry which is preliminary data.</text>
</comment>
<sequence>MMSHFVAKPQPNLGNRHFSLKEPENCSPTMTLRGKETVMPFLYKKEEDNRCFARKNAPKSTSKTGLFQHDIFQNQEVPVGDICRYSRHLAAEIRGPAKLPVDPKVEVKSTVEKIGTIELLHKAEFGKVEIANSKQKRPKSGEVIRRDEHVCSTLQQEEQTEKEPDENDSIAEVVEQREKTKKHTIFRRLLNWLHELHDKK</sequence>
<keyword evidence="3" id="KW-1185">Reference proteome</keyword>
<gene>
    <name evidence="2" type="ORF">PBY51_007062</name>
</gene>
<dbReference type="EMBL" id="JAUZQC010000020">
    <property type="protein sequence ID" value="KAK5853257.1"/>
    <property type="molecule type" value="Genomic_DNA"/>
</dbReference>
<dbReference type="AlphaFoldDB" id="A0AAN8AFN7"/>
<protein>
    <submittedName>
        <fullName evidence="2">Uncharacterized protein</fullName>
    </submittedName>
</protein>
<proteinExistence type="predicted"/>
<evidence type="ECO:0000313" key="3">
    <source>
        <dbReference type="Proteomes" id="UP001346869"/>
    </source>
</evidence>
<organism evidence="2 3">
    <name type="scientific">Eleginops maclovinus</name>
    <name type="common">Patagonian blennie</name>
    <name type="synonym">Eleginus maclovinus</name>
    <dbReference type="NCBI Taxonomy" id="56733"/>
    <lineage>
        <taxon>Eukaryota</taxon>
        <taxon>Metazoa</taxon>
        <taxon>Chordata</taxon>
        <taxon>Craniata</taxon>
        <taxon>Vertebrata</taxon>
        <taxon>Euteleostomi</taxon>
        <taxon>Actinopterygii</taxon>
        <taxon>Neopterygii</taxon>
        <taxon>Teleostei</taxon>
        <taxon>Neoteleostei</taxon>
        <taxon>Acanthomorphata</taxon>
        <taxon>Eupercaria</taxon>
        <taxon>Perciformes</taxon>
        <taxon>Notothenioidei</taxon>
        <taxon>Eleginopidae</taxon>
        <taxon>Eleginops</taxon>
    </lineage>
</organism>
<evidence type="ECO:0000313" key="2">
    <source>
        <dbReference type="EMBL" id="KAK5853257.1"/>
    </source>
</evidence>